<gene>
    <name evidence="1" type="ORF">EV202_11722</name>
</gene>
<dbReference type="Gene3D" id="2.60.40.1740">
    <property type="entry name" value="hypothetical protein (bacova_03559)"/>
    <property type="match status" value="1"/>
</dbReference>
<evidence type="ECO:0000313" key="2">
    <source>
        <dbReference type="Proteomes" id="UP000295600"/>
    </source>
</evidence>
<dbReference type="Gene3D" id="2.60.120.200">
    <property type="match status" value="1"/>
</dbReference>
<dbReference type="GO" id="GO:0005975">
    <property type="term" value="P:carbohydrate metabolic process"/>
    <property type="evidence" value="ECO:0007669"/>
    <property type="project" value="UniProtKB-ARBA"/>
</dbReference>
<proteinExistence type="predicted"/>
<dbReference type="Pfam" id="PF13385">
    <property type="entry name" value="Laminin_G_3"/>
    <property type="match status" value="1"/>
</dbReference>
<comment type="caution">
    <text evidence="1">The sequence shown here is derived from an EMBL/GenBank/DDBJ whole genome shotgun (WGS) entry which is preliminary data.</text>
</comment>
<reference evidence="1 2" key="1">
    <citation type="submission" date="2019-03" db="EMBL/GenBank/DDBJ databases">
        <title>Genomic Encyclopedia of Type Strains, Phase IV (KMG-IV): sequencing the most valuable type-strain genomes for metagenomic binning, comparative biology and taxonomic classification.</title>
        <authorList>
            <person name="Goeker M."/>
        </authorList>
    </citation>
    <scope>NUCLEOTIDE SEQUENCE [LARGE SCALE GENOMIC DNA]</scope>
    <source>
        <strain evidence="1 2">DSM 23917</strain>
    </source>
</reference>
<name>A0A2R3MVI1_9BACE</name>
<accession>A0A2R3MVI1</accession>
<dbReference type="RefSeq" id="WP_106070510.1">
    <property type="nucleotide sequence ID" value="NZ_CAUSQV010000005.1"/>
</dbReference>
<organism evidence="1 2">
    <name type="scientific">Prevotella heparinolytica</name>
    <dbReference type="NCBI Taxonomy" id="28113"/>
    <lineage>
        <taxon>Bacteria</taxon>
        <taxon>Pseudomonadati</taxon>
        <taxon>Bacteroidota</taxon>
        <taxon>Bacteroidia</taxon>
        <taxon>Bacteroidales</taxon>
        <taxon>Bacteroidaceae</taxon>
        <taxon>Bacteroides</taxon>
    </lineage>
</organism>
<dbReference type="InterPro" id="IPR013728">
    <property type="entry name" value="BT_3987-like_N"/>
</dbReference>
<dbReference type="PROSITE" id="PS51257">
    <property type="entry name" value="PROKAR_LIPOPROTEIN"/>
    <property type="match status" value="1"/>
</dbReference>
<dbReference type="GeneID" id="94548346"/>
<keyword evidence="1" id="KW-0430">Lectin</keyword>
<protein>
    <submittedName>
        <fullName evidence="1">Concanavalin A-like lectin/glucanase superfamily protein</fullName>
    </submittedName>
</protein>
<sequence length="377" mass="41900">MKLNKYHIIACAAWLCVAVSCDDADYSVIDNAIYLQEASNTASTYGKVTVEGDVTHTDLTVRVGQPLNEDVAGTLELDASLLEAYNQAFSTSYEVLPSEYLSYEKNFKISKGETLAEKTEFSIKTYSTDNGELYAIPVRLKVNSGNISTIGDSQSYIILLDKALKQPVPVMNQSNKASTAKDMNLTTAEWTIETWVWMDGFVINNQAIINSGSGKAGRANEIYIRFGDAPIPYNSLQIKTMGSQVNTVTLFEKEKWYHLAITYDAGGLVTIYVNGEKDVTLQTKGGVVNFDRMELVTSGSWFRNTCKMGQLRLWKKAITPSQIKSNMYLGINPKNPDLMGYWRLDEGKGNVFKDATPNGFDMAAEGTLKWETDVNFK</sequence>
<dbReference type="Pfam" id="PF08522">
    <property type="entry name" value="BT_3987-like_N"/>
    <property type="match status" value="1"/>
</dbReference>
<dbReference type="GO" id="GO:0004553">
    <property type="term" value="F:hydrolase activity, hydrolyzing O-glycosyl compounds"/>
    <property type="evidence" value="ECO:0007669"/>
    <property type="project" value="UniProtKB-ARBA"/>
</dbReference>
<dbReference type="SUPFAM" id="SSF49899">
    <property type="entry name" value="Concanavalin A-like lectins/glucanases"/>
    <property type="match status" value="1"/>
</dbReference>
<dbReference type="Proteomes" id="UP000295600">
    <property type="component" value="Unassembled WGS sequence"/>
</dbReference>
<dbReference type="InterPro" id="IPR013320">
    <property type="entry name" value="ConA-like_dom_sf"/>
</dbReference>
<evidence type="ECO:0000313" key="1">
    <source>
        <dbReference type="EMBL" id="TCO90294.1"/>
    </source>
</evidence>
<dbReference type="AlphaFoldDB" id="A0A2R3MVI1"/>
<dbReference type="GO" id="GO:0030246">
    <property type="term" value="F:carbohydrate binding"/>
    <property type="evidence" value="ECO:0007669"/>
    <property type="project" value="UniProtKB-KW"/>
</dbReference>
<dbReference type="KEGG" id="bhf:C3V43_07830"/>
<dbReference type="EMBL" id="SLXB01000017">
    <property type="protein sequence ID" value="TCO90294.1"/>
    <property type="molecule type" value="Genomic_DNA"/>
</dbReference>